<dbReference type="KEGG" id="ssab:SSABA_v1c07640"/>
<evidence type="ECO:0000259" key="2">
    <source>
        <dbReference type="Pfam" id="PF13519"/>
    </source>
</evidence>
<reference evidence="3 4" key="1">
    <citation type="journal article" date="2014" name="Genome Biol. Evol.">
        <title>Molecular evolution of the substrate utilization strategies and putative virulence factors in mosquito-associated Spiroplasma species.</title>
        <authorList>
            <person name="Chang T.H."/>
            <person name="Lo W.S."/>
            <person name="Ku C."/>
            <person name="Chen L.L."/>
            <person name="Kuo C.H."/>
        </authorList>
    </citation>
    <scope>NUCLEOTIDE SEQUENCE [LARGE SCALE GENOMIC DNA]</scope>
    <source>
        <strain evidence="3">Ar-1343</strain>
    </source>
</reference>
<dbReference type="HOGENOM" id="CLU_417321_0_0_14"/>
<keyword evidence="4" id="KW-1185">Reference proteome</keyword>
<dbReference type="eggNOG" id="COG2425">
    <property type="taxonomic scope" value="Bacteria"/>
</dbReference>
<dbReference type="Proteomes" id="UP000019265">
    <property type="component" value="Chromosome"/>
</dbReference>
<evidence type="ECO:0000313" key="3">
    <source>
        <dbReference type="EMBL" id="AHI54166.1"/>
    </source>
</evidence>
<proteinExistence type="predicted"/>
<feature type="coiled-coil region" evidence="1">
    <location>
        <begin position="270"/>
        <end position="297"/>
    </location>
</feature>
<name>W6AAY2_9MOLU</name>
<dbReference type="Pfam" id="PF13519">
    <property type="entry name" value="VWA_2"/>
    <property type="match status" value="1"/>
</dbReference>
<dbReference type="PANTHER" id="PTHR36846">
    <property type="entry name" value="PROTEIN VIAA"/>
    <property type="match status" value="1"/>
</dbReference>
<keyword evidence="3" id="KW-0675">Receptor</keyword>
<dbReference type="OrthoDB" id="387240at2"/>
<dbReference type="PATRIC" id="fig|1276257.3.peg.776"/>
<dbReference type="RefSeq" id="WP_025251303.1">
    <property type="nucleotide sequence ID" value="NZ_CP006934.1"/>
</dbReference>
<dbReference type="InterPro" id="IPR036465">
    <property type="entry name" value="vWFA_dom_sf"/>
</dbReference>
<dbReference type="PANTHER" id="PTHR36846:SF1">
    <property type="entry name" value="PROTEIN VIAA"/>
    <property type="match status" value="1"/>
</dbReference>
<evidence type="ECO:0000256" key="1">
    <source>
        <dbReference type="SAM" id="Coils"/>
    </source>
</evidence>
<dbReference type="EMBL" id="CP006934">
    <property type="protein sequence ID" value="AHI54166.1"/>
    <property type="molecule type" value="Genomic_DNA"/>
</dbReference>
<organism evidence="3 4">
    <name type="scientific">Spiroplasma sabaudiense Ar-1343</name>
    <dbReference type="NCBI Taxonomy" id="1276257"/>
    <lineage>
        <taxon>Bacteria</taxon>
        <taxon>Bacillati</taxon>
        <taxon>Mycoplasmatota</taxon>
        <taxon>Mollicutes</taxon>
        <taxon>Entomoplasmatales</taxon>
        <taxon>Spiroplasmataceae</taxon>
        <taxon>Spiroplasma</taxon>
    </lineage>
</organism>
<keyword evidence="1" id="KW-0175">Coiled coil</keyword>
<dbReference type="InterPro" id="IPR002035">
    <property type="entry name" value="VWF_A"/>
</dbReference>
<gene>
    <name evidence="3" type="ORF">SSABA_v1c07640</name>
</gene>
<protein>
    <submittedName>
        <fullName evidence="3">Two-component regulator system yiem receptor component protein</fullName>
    </submittedName>
</protein>
<feature type="domain" description="VWFA" evidence="2">
    <location>
        <begin position="487"/>
        <end position="589"/>
    </location>
</feature>
<accession>W6AAY2</accession>
<dbReference type="SUPFAM" id="SSF53300">
    <property type="entry name" value="vWA-like"/>
    <property type="match status" value="1"/>
</dbReference>
<evidence type="ECO:0000313" key="4">
    <source>
        <dbReference type="Proteomes" id="UP000019265"/>
    </source>
</evidence>
<dbReference type="STRING" id="1276257.SSABA_v1c07640"/>
<dbReference type="GO" id="GO:0005829">
    <property type="term" value="C:cytosol"/>
    <property type="evidence" value="ECO:0007669"/>
    <property type="project" value="TreeGrafter"/>
</dbReference>
<dbReference type="AlphaFoldDB" id="W6AAY2"/>
<dbReference type="Gene3D" id="3.40.50.410">
    <property type="entry name" value="von Willebrand factor, type A domain"/>
    <property type="match status" value="1"/>
</dbReference>
<sequence>MASQSKIVESKISENLDIKIKNFKKNWTLVDYYEDFYKNTTSLEKKELTQLLETAFEDSEILIRRFLSQRKIEKDLEFIEKMKNYSFDYKIDDVKNFLILNNSDFKEEFYTLPGLYKEVVIDDWERFLSEFAANEVFNRLVENFKVLIKPLYDKYYRNISKYTNIAKENAFQFLDTKLLYLKTLPEFNDYISQLEGIGNDWLVRKINESIKGYYNHWAKVINNLKPNEKILKNIKVIEKNLQKNNIADQEEIDLTLTQVIDLFEPNLKAIKKEQEKISSLNDNRENFENIIKILETDVNDEFLSELIVYINESANKVSREIKADIYGVKSFIETAQPLKSIYGPAWGIDLEKSSSKDLELVLKISYEMQNNLVLQRLFEILGKMSGAKQEIDSSRLQKSFRKKYQIEESEYPEEILGLKLSADFDRILSSELAYLKNPILKKIFMAKFLEQKFLTFDYKNIETLDENDLAQIKNLRSLKEDERRGPIILIIDISGSMHGTPELVSKAAAIVMSSLANRARRKIFLITFSTEINFLDLTSMHSDIKIMYDFLFQKFSDGGTDFSLPLEKSLDIMHNNQFKNADVLMISDFLGEQIKPEIFQKIKIFQSENKNRFHALVLSDNPNMGILKSFNNIWDLDPNDINNYRKTIRKLSQIAEI</sequence>